<dbReference type="EMBL" id="CP115613">
    <property type="protein sequence ID" value="WBW75416.1"/>
    <property type="molecule type" value="Genomic_DNA"/>
</dbReference>
<dbReference type="PANTHER" id="PTHR15371:SF0">
    <property type="entry name" value="SD19278P"/>
    <property type="match status" value="1"/>
</dbReference>
<dbReference type="KEGG" id="som:SOMG_04412"/>
<dbReference type="InterPro" id="IPR005681">
    <property type="entry name" value="Tim23"/>
</dbReference>
<feature type="region of interest" description="Disordered" evidence="9">
    <location>
        <begin position="1"/>
        <end position="35"/>
    </location>
</feature>
<evidence type="ECO:0000313" key="10">
    <source>
        <dbReference type="EMBL" id="WBW75416.1"/>
    </source>
</evidence>
<keyword evidence="11" id="KW-1185">Reference proteome</keyword>
<feature type="compositionally biased region" description="Polar residues" evidence="9">
    <location>
        <begin position="25"/>
        <end position="35"/>
    </location>
</feature>
<keyword evidence="8" id="KW-0653">Protein transport</keyword>
<feature type="transmembrane region" description="Helical" evidence="8">
    <location>
        <begin position="183"/>
        <end position="201"/>
    </location>
</feature>
<dbReference type="GO" id="GO:0030150">
    <property type="term" value="P:protein import into mitochondrial matrix"/>
    <property type="evidence" value="ECO:0007669"/>
    <property type="project" value="InterPro"/>
</dbReference>
<reference evidence="10 11" key="1">
    <citation type="journal article" date="2023" name="G3 (Bethesda)">
        <title>A high-quality reference genome for the fission yeast Schizosaccharomyces osmophilus.</title>
        <authorList>
            <person name="Jia G.S."/>
            <person name="Zhang W.C."/>
            <person name="Liang Y."/>
            <person name="Liu X.H."/>
            <person name="Rhind N."/>
            <person name="Pidoux A."/>
            <person name="Brysch-Herzberg M."/>
            <person name="Du L.L."/>
        </authorList>
    </citation>
    <scope>NUCLEOTIDE SEQUENCE [LARGE SCALE GENOMIC DNA]</scope>
    <source>
        <strain evidence="10 11">CBS 15793</strain>
    </source>
</reference>
<dbReference type="Pfam" id="PF02466">
    <property type="entry name" value="Tim17"/>
    <property type="match status" value="1"/>
</dbReference>
<comment type="similarity">
    <text evidence="2 8">Belongs to the Tim17/Tim22/Tim23 family.</text>
</comment>
<dbReference type="Proteomes" id="UP001212411">
    <property type="component" value="Chromosome 3"/>
</dbReference>
<evidence type="ECO:0000256" key="3">
    <source>
        <dbReference type="ARBA" id="ARBA00022692"/>
    </source>
</evidence>
<keyword evidence="6 8" id="KW-0496">Mitochondrion</keyword>
<evidence type="ECO:0000256" key="6">
    <source>
        <dbReference type="ARBA" id="ARBA00023128"/>
    </source>
</evidence>
<accession>A0AAE9WFE1</accession>
<evidence type="ECO:0000256" key="2">
    <source>
        <dbReference type="ARBA" id="ARBA00008444"/>
    </source>
</evidence>
<comment type="subunit">
    <text evidence="8">Component of the TIM23 complex, at least composed of TIM23, TIM17, TIM50 and TIM21.</text>
</comment>
<sequence>MSWLFTREKKENQDTLAKPVENEASPGSSASDILSQSEFDPAKLHPLAELDKPLDYLLIEEDALSALPGDSMALPSRGWQDDLCYGTGTSYLTGLAVGGAWGLNEGLKKTRDISSTRLRLNGVLNGVTRRGPFVGNSLGVLAIVYNGINSFIGYKREKHSWENSVAAGAVTGALYKSTRGVRAMAISSTLVASAAGVWAFVKKTLTSKKD</sequence>
<dbReference type="GeneID" id="80877887"/>
<proteinExistence type="inferred from homology"/>
<keyword evidence="7 8" id="KW-0472">Membrane</keyword>
<keyword evidence="8" id="KW-0811">Translocation</keyword>
<evidence type="ECO:0000256" key="5">
    <source>
        <dbReference type="ARBA" id="ARBA00022989"/>
    </source>
</evidence>
<dbReference type="InterPro" id="IPR045238">
    <property type="entry name" value="Tim23-like"/>
</dbReference>
<comment type="subcellular location">
    <subcellularLocation>
        <location evidence="1 8">Mitochondrion inner membrane</location>
        <topology evidence="1 8">Multi-pass membrane protein</topology>
    </subcellularLocation>
</comment>
<name>A0AAE9WFE1_9SCHI</name>
<dbReference type="GO" id="GO:0005744">
    <property type="term" value="C:TIM23 mitochondrial import inner membrane translocase complex"/>
    <property type="evidence" value="ECO:0007669"/>
    <property type="project" value="InterPro"/>
</dbReference>
<dbReference type="PANTHER" id="PTHR15371">
    <property type="entry name" value="TIM23"/>
    <property type="match status" value="1"/>
</dbReference>
<dbReference type="NCBIfam" id="TIGR00983">
    <property type="entry name" value="3a0801s02tim23"/>
    <property type="match status" value="1"/>
</dbReference>
<evidence type="ECO:0000256" key="1">
    <source>
        <dbReference type="ARBA" id="ARBA00004448"/>
    </source>
</evidence>
<evidence type="ECO:0000256" key="7">
    <source>
        <dbReference type="ARBA" id="ARBA00023136"/>
    </source>
</evidence>
<dbReference type="RefSeq" id="XP_056039659.1">
    <property type="nucleotide sequence ID" value="XM_056183198.1"/>
</dbReference>
<keyword evidence="5 8" id="KW-1133">Transmembrane helix</keyword>
<feature type="compositionally biased region" description="Basic and acidic residues" evidence="9">
    <location>
        <begin position="1"/>
        <end position="13"/>
    </location>
</feature>
<dbReference type="GO" id="GO:0008320">
    <property type="term" value="F:protein transmembrane transporter activity"/>
    <property type="evidence" value="ECO:0007669"/>
    <property type="project" value="InterPro"/>
</dbReference>
<evidence type="ECO:0000313" key="11">
    <source>
        <dbReference type="Proteomes" id="UP001212411"/>
    </source>
</evidence>
<dbReference type="AlphaFoldDB" id="A0AAE9WFE1"/>
<gene>
    <name evidence="10" type="primary">tim23</name>
    <name evidence="10" type="ORF">SOMG_04412</name>
</gene>
<protein>
    <recommendedName>
        <fullName evidence="8">Mitochondrial import inner membrane translocase subunit TIM23</fullName>
    </recommendedName>
</protein>
<comment type="caution">
    <text evidence="8">Lacks conserved residue(s) required for the propagation of feature annotation.</text>
</comment>
<keyword evidence="8" id="KW-0813">Transport</keyword>
<keyword evidence="3 8" id="KW-0812">Transmembrane</keyword>
<comment type="function">
    <text evidence="8">Essential component of the TIM23 complex, a complex that mediates the translocation of transit peptide-containing proteins across the mitochondrial inner membrane.</text>
</comment>
<evidence type="ECO:0000256" key="4">
    <source>
        <dbReference type="ARBA" id="ARBA00022792"/>
    </source>
</evidence>
<organism evidence="10 11">
    <name type="scientific">Schizosaccharomyces osmophilus</name>
    <dbReference type="NCBI Taxonomy" id="2545709"/>
    <lineage>
        <taxon>Eukaryota</taxon>
        <taxon>Fungi</taxon>
        <taxon>Dikarya</taxon>
        <taxon>Ascomycota</taxon>
        <taxon>Taphrinomycotina</taxon>
        <taxon>Schizosaccharomycetes</taxon>
        <taxon>Schizosaccharomycetales</taxon>
        <taxon>Schizosaccharomycetaceae</taxon>
        <taxon>Schizosaccharomyces</taxon>
    </lineage>
</organism>
<evidence type="ECO:0000256" key="8">
    <source>
        <dbReference type="RuleBase" id="RU364003"/>
    </source>
</evidence>
<keyword evidence="4 8" id="KW-0999">Mitochondrion inner membrane</keyword>
<evidence type="ECO:0000256" key="9">
    <source>
        <dbReference type="SAM" id="MobiDB-lite"/>
    </source>
</evidence>